<dbReference type="CDD" id="cd02440">
    <property type="entry name" value="AdoMet_MTases"/>
    <property type="match status" value="1"/>
</dbReference>
<dbReference type="Pfam" id="PF13489">
    <property type="entry name" value="Methyltransf_23"/>
    <property type="match status" value="1"/>
</dbReference>
<accession>A0A8J2V979</accession>
<dbReference type="SUPFAM" id="SSF53335">
    <property type="entry name" value="S-adenosyl-L-methionine-dependent methyltransferases"/>
    <property type="match status" value="1"/>
</dbReference>
<sequence>MQKDILGNALLDYFYGKYTEDILTETNISEEDTLPLPYLFRNYEQMPAIEQKALTLASGKVLDAGCGAGSHALYLQEQGLDVTAIDVSPGAIEVCTGRGVQKAKVADLLDVTERYDTILLLMNGTGIFQNLEKVPHFLKHLKNLLTPGGQILIDSSDLIYMFDIDEDGGVWVSTDKEYYGELTFKMSYKGDSSKEFEWLYLDFNLLKELAAESGLQAELVQEGDHYDYLARLTF</sequence>
<keyword evidence="1 4" id="KW-0489">Methyltransferase</keyword>
<dbReference type="RefSeq" id="WP_188439470.1">
    <property type="nucleotide sequence ID" value="NZ_BMGK01000002.1"/>
</dbReference>
<dbReference type="Gene3D" id="3.40.50.150">
    <property type="entry name" value="Vaccinia Virus protein VP39"/>
    <property type="match status" value="1"/>
</dbReference>
<keyword evidence="3" id="KW-0949">S-adenosyl-L-methionine</keyword>
<reference evidence="4" key="1">
    <citation type="journal article" date="2014" name="Int. J. Syst. Evol. Microbiol.">
        <title>Complete genome sequence of Corynebacterium casei LMG S-19264T (=DSM 44701T), isolated from a smear-ripened cheese.</title>
        <authorList>
            <consortium name="US DOE Joint Genome Institute (JGI-PGF)"/>
            <person name="Walter F."/>
            <person name="Albersmeier A."/>
            <person name="Kalinowski J."/>
            <person name="Ruckert C."/>
        </authorList>
    </citation>
    <scope>NUCLEOTIDE SEQUENCE</scope>
    <source>
        <strain evidence="4">CGMCC 1.12924</strain>
    </source>
</reference>
<name>A0A8J2V979_9FLAO</name>
<gene>
    <name evidence="4" type="ORF">GCM10011312_06720</name>
</gene>
<keyword evidence="5" id="KW-1185">Reference proteome</keyword>
<reference evidence="4" key="2">
    <citation type="submission" date="2020-09" db="EMBL/GenBank/DDBJ databases">
        <authorList>
            <person name="Sun Q."/>
            <person name="Zhou Y."/>
        </authorList>
    </citation>
    <scope>NUCLEOTIDE SEQUENCE</scope>
    <source>
        <strain evidence="4">CGMCC 1.12924</strain>
    </source>
</reference>
<evidence type="ECO:0000256" key="2">
    <source>
        <dbReference type="ARBA" id="ARBA00022679"/>
    </source>
</evidence>
<dbReference type="AlphaFoldDB" id="A0A8J2V979"/>
<dbReference type="PANTHER" id="PTHR43464">
    <property type="entry name" value="METHYLTRANSFERASE"/>
    <property type="match status" value="1"/>
</dbReference>
<proteinExistence type="predicted"/>
<evidence type="ECO:0000256" key="3">
    <source>
        <dbReference type="ARBA" id="ARBA00022691"/>
    </source>
</evidence>
<evidence type="ECO:0000313" key="5">
    <source>
        <dbReference type="Proteomes" id="UP000652231"/>
    </source>
</evidence>
<evidence type="ECO:0000313" key="4">
    <source>
        <dbReference type="EMBL" id="GGD85335.1"/>
    </source>
</evidence>
<dbReference type="GO" id="GO:0032259">
    <property type="term" value="P:methylation"/>
    <property type="evidence" value="ECO:0007669"/>
    <property type="project" value="UniProtKB-KW"/>
</dbReference>
<dbReference type="GO" id="GO:0008168">
    <property type="term" value="F:methyltransferase activity"/>
    <property type="evidence" value="ECO:0007669"/>
    <property type="project" value="UniProtKB-KW"/>
</dbReference>
<dbReference type="EMBL" id="BMGK01000002">
    <property type="protein sequence ID" value="GGD85335.1"/>
    <property type="molecule type" value="Genomic_DNA"/>
</dbReference>
<dbReference type="Proteomes" id="UP000652231">
    <property type="component" value="Unassembled WGS sequence"/>
</dbReference>
<keyword evidence="2" id="KW-0808">Transferase</keyword>
<comment type="caution">
    <text evidence="4">The sequence shown here is derived from an EMBL/GenBank/DDBJ whole genome shotgun (WGS) entry which is preliminary data.</text>
</comment>
<dbReference type="PANTHER" id="PTHR43464:SF19">
    <property type="entry name" value="UBIQUINONE BIOSYNTHESIS O-METHYLTRANSFERASE, MITOCHONDRIAL"/>
    <property type="match status" value="1"/>
</dbReference>
<organism evidence="4 5">
    <name type="scientific">Planktosalinus lacus</name>
    <dbReference type="NCBI Taxonomy" id="1526573"/>
    <lineage>
        <taxon>Bacteria</taxon>
        <taxon>Pseudomonadati</taxon>
        <taxon>Bacteroidota</taxon>
        <taxon>Flavobacteriia</taxon>
        <taxon>Flavobacteriales</taxon>
        <taxon>Flavobacteriaceae</taxon>
        <taxon>Planktosalinus</taxon>
    </lineage>
</organism>
<dbReference type="InterPro" id="IPR029063">
    <property type="entry name" value="SAM-dependent_MTases_sf"/>
</dbReference>
<protein>
    <submittedName>
        <fullName evidence="4">SAM-dependent methyltransferase</fullName>
    </submittedName>
</protein>
<evidence type="ECO:0000256" key="1">
    <source>
        <dbReference type="ARBA" id="ARBA00022603"/>
    </source>
</evidence>